<evidence type="ECO:0000313" key="2">
    <source>
        <dbReference type="Proteomes" id="UP000037977"/>
    </source>
</evidence>
<keyword evidence="2" id="KW-1185">Reference proteome</keyword>
<reference evidence="1 2" key="1">
    <citation type="submission" date="2015-07" db="EMBL/GenBank/DDBJ databases">
        <title>Genome sequencing project for genomic taxonomy and phylogenomics of Bacillus-like bacteria.</title>
        <authorList>
            <person name="Liu B."/>
            <person name="Wang J."/>
            <person name="Zhu Y."/>
            <person name="Liu G."/>
            <person name="Chen Q."/>
            <person name="Chen Z."/>
            <person name="Che J."/>
            <person name="Ge C."/>
            <person name="Shi H."/>
            <person name="Pan Z."/>
            <person name="Liu X."/>
        </authorList>
    </citation>
    <scope>NUCLEOTIDE SEQUENCE [LARGE SCALE GENOMIC DNA]</scope>
    <source>
        <strain evidence="1 2">DSM 54</strain>
    </source>
</reference>
<gene>
    <name evidence="1" type="ORF">ADM90_06305</name>
</gene>
<accession>A0A0M9DKU1</accession>
<proteinExistence type="predicted"/>
<dbReference type="PATRIC" id="fig|33935.3.peg.688"/>
<sequence length="114" mass="13323">MSVSLYYTCVRNKPLTNEENKKITAIITTYNNNFQWSDIGETFYVYDADTTTTIFQGATKLPLVDDYEATVQTLFYWLQCLTEIRQVIVDGDWHVHLDDVEAIWAKENGWQMPN</sequence>
<comment type="caution">
    <text evidence="1">The sequence shown here is derived from an EMBL/GenBank/DDBJ whole genome shotgun (WGS) entry which is preliminary data.</text>
</comment>
<dbReference type="AlphaFoldDB" id="A0A0M9DKU1"/>
<evidence type="ECO:0000313" key="1">
    <source>
        <dbReference type="EMBL" id="KOY82929.1"/>
    </source>
</evidence>
<protein>
    <submittedName>
        <fullName evidence="1">Uncharacterized protein</fullName>
    </submittedName>
</protein>
<dbReference type="RefSeq" id="WP_053994167.1">
    <property type="nucleotide sequence ID" value="NZ_CP065643.1"/>
</dbReference>
<dbReference type="Proteomes" id="UP000037977">
    <property type="component" value="Unassembled WGS sequence"/>
</dbReference>
<dbReference type="OrthoDB" id="6636650at2"/>
<organism evidence="1 2">
    <name type="scientific">Lysinibacillus macroides</name>
    <dbReference type="NCBI Taxonomy" id="33935"/>
    <lineage>
        <taxon>Bacteria</taxon>
        <taxon>Bacillati</taxon>
        <taxon>Bacillota</taxon>
        <taxon>Bacilli</taxon>
        <taxon>Bacillales</taxon>
        <taxon>Bacillaceae</taxon>
        <taxon>Lysinibacillus</taxon>
    </lineage>
</organism>
<dbReference type="EMBL" id="LGCI01000005">
    <property type="protein sequence ID" value="KOY82929.1"/>
    <property type="molecule type" value="Genomic_DNA"/>
</dbReference>
<name>A0A0M9DKU1_9BACI</name>